<comment type="subunit">
    <text evidence="6">Monomer.</text>
</comment>
<evidence type="ECO:0000256" key="11">
    <source>
        <dbReference type="ARBA" id="ARBA00022723"/>
    </source>
</evidence>
<evidence type="ECO:0000256" key="17">
    <source>
        <dbReference type="ARBA" id="ARBA00030592"/>
    </source>
</evidence>
<dbReference type="InterPro" id="IPR036615">
    <property type="entry name" value="Mur_ligase_C_dom_sf"/>
</dbReference>
<dbReference type="Proteomes" id="UP000254631">
    <property type="component" value="Unassembled WGS sequence"/>
</dbReference>
<dbReference type="GO" id="GO:0046654">
    <property type="term" value="P:tetrahydrofolate biosynthetic process"/>
    <property type="evidence" value="ECO:0007669"/>
    <property type="project" value="UniProtKB-UniPathway"/>
</dbReference>
<proteinExistence type="inferred from homology"/>
<keyword evidence="11" id="KW-0479">Metal-binding</keyword>
<comment type="cofactor">
    <cofactor evidence="1">
        <name>Mg(2+)</name>
        <dbReference type="ChEBI" id="CHEBI:18420"/>
    </cofactor>
</comment>
<dbReference type="UniPathway" id="UPA00077">
    <property type="reaction ID" value="UER00157"/>
</dbReference>
<dbReference type="InterPro" id="IPR001645">
    <property type="entry name" value="Folylpolyglutamate_synth"/>
</dbReference>
<comment type="pathway">
    <text evidence="3">Cofactor biosynthesis; tetrahydrofolate biosynthesis; 7,8-dihydrofolate from 2-amino-4-hydroxy-6-hydroxymethyl-7,8-dihydropteridine diphosphate and 4-aminobenzoate: step 2/2.</text>
</comment>
<evidence type="ECO:0000259" key="25">
    <source>
        <dbReference type="Pfam" id="PF08245"/>
    </source>
</evidence>
<evidence type="ECO:0000256" key="3">
    <source>
        <dbReference type="ARBA" id="ARBA00004799"/>
    </source>
</evidence>
<dbReference type="NCBIfam" id="NF008101">
    <property type="entry name" value="PRK10846.1"/>
    <property type="match status" value="1"/>
</dbReference>
<sequence length="428" mass="48669">MHTPWSEWDLNHWLTHLETRNTQEIQLGLTRVLTVAQKLNLQRPNCKVITVAGTNGKGSTVTALETIYHQSGFRVGTYTSPHLLVFNERIRINLTPIQDKDLCKAFSVIEEARYPTNLTYFEMATLAALWYFKQHDLDLIILEVGLGGRLDATNIVDTDLAIITTIDFDHQNFLGDTLELIGYEKAGILRKNKPFIYADLSPPKSVVEVALQLGASSYLYGKDYFYQEEADHWGVTCQGKPFEQLTRPKIQLRSAAAAVMACHLMQNDLPVSYKNLKKAMELIYIPGRLQLQKGKTDILYDVSHNPQSVRLLADTVKKINVKGQIHAVFSALKDKDLYGLIMPLRDCVNRWYPAQLHNKRAASQEELLSVFREAEIFLDVCYNDPFTAFEMALKQASDDDLIIVYGSFFTVSHVMAAQHNLLEQKENQ</sequence>
<feature type="domain" description="Mur ligase central" evidence="25">
    <location>
        <begin position="51"/>
        <end position="193"/>
    </location>
</feature>
<evidence type="ECO:0000256" key="22">
    <source>
        <dbReference type="ARBA" id="ARBA00049161"/>
    </source>
</evidence>
<comment type="function">
    <text evidence="2">Functions in two distinct reactions of the de novo folate biosynthetic pathway. Catalyzes the addition of a glutamate residue to dihydropteroate (7,8-dihydropteroate or H2Pte) to form dihydrofolate (7,8-dihydrofolate monoglutamate or H2Pte-Glu). Also catalyzes successive additions of L-glutamate to tetrahydrofolate or 10-formyltetrahydrofolate or 5,10-methylenetetrahydrofolate, leading to folylpolyglutamate derivatives.</text>
</comment>
<dbReference type="PANTHER" id="PTHR11136:SF0">
    <property type="entry name" value="DIHYDROFOLATE SYNTHETASE-RELATED"/>
    <property type="match status" value="1"/>
</dbReference>
<evidence type="ECO:0000256" key="6">
    <source>
        <dbReference type="ARBA" id="ARBA00011245"/>
    </source>
</evidence>
<dbReference type="EMBL" id="UGOL01000001">
    <property type="protein sequence ID" value="STX79471.1"/>
    <property type="molecule type" value="Genomic_DNA"/>
</dbReference>
<organism evidence="26 27">
    <name type="scientific">Legionella pneumophila</name>
    <dbReference type="NCBI Taxonomy" id="446"/>
    <lineage>
        <taxon>Bacteria</taxon>
        <taxon>Pseudomonadati</taxon>
        <taxon>Pseudomonadota</taxon>
        <taxon>Gammaproteobacteria</taxon>
        <taxon>Legionellales</taxon>
        <taxon>Legionellaceae</taxon>
        <taxon>Legionella</taxon>
    </lineage>
</organism>
<keyword evidence="12 23" id="KW-0547">Nucleotide-binding</keyword>
<dbReference type="InterPro" id="IPR036565">
    <property type="entry name" value="Mur-like_cat_sf"/>
</dbReference>
<evidence type="ECO:0000256" key="8">
    <source>
        <dbReference type="ARBA" id="ARBA00013025"/>
    </source>
</evidence>
<evidence type="ECO:0000256" key="7">
    <source>
        <dbReference type="ARBA" id="ARBA00013023"/>
    </source>
</evidence>
<reference evidence="26 27" key="1">
    <citation type="submission" date="2018-06" db="EMBL/GenBank/DDBJ databases">
        <authorList>
            <consortium name="Pathogen Informatics"/>
            <person name="Doyle S."/>
        </authorList>
    </citation>
    <scope>NUCLEOTIDE SEQUENCE [LARGE SCALE GENOMIC DNA]</scope>
    <source>
        <strain evidence="26 27">NCTC12000</strain>
    </source>
</reference>
<dbReference type="FunFam" id="3.40.1190.10:FF:000004">
    <property type="entry name" value="Dihydrofolate synthase/folylpolyglutamate synthase"/>
    <property type="match status" value="1"/>
</dbReference>
<dbReference type="GO" id="GO:0005524">
    <property type="term" value="F:ATP binding"/>
    <property type="evidence" value="ECO:0007669"/>
    <property type="project" value="UniProtKB-KW"/>
</dbReference>
<evidence type="ECO:0000256" key="16">
    <source>
        <dbReference type="ARBA" id="ARBA00030048"/>
    </source>
</evidence>
<keyword evidence="13 23" id="KW-0067">ATP-binding</keyword>
<evidence type="ECO:0000256" key="23">
    <source>
        <dbReference type="PIRNR" id="PIRNR001563"/>
    </source>
</evidence>
<evidence type="ECO:0000259" key="24">
    <source>
        <dbReference type="Pfam" id="PF02875"/>
    </source>
</evidence>
<comment type="pathway">
    <text evidence="4">Cofactor biosynthesis; tetrahydrofolylpolyglutamate biosynthesis.</text>
</comment>
<evidence type="ECO:0000256" key="20">
    <source>
        <dbReference type="ARBA" id="ARBA00047808"/>
    </source>
</evidence>
<comment type="catalytic activity">
    <reaction evidence="22">
        <text>7,8-dihydropteroate + L-glutamate + ATP = 7,8-dihydrofolate + ADP + phosphate + H(+)</text>
        <dbReference type="Rhea" id="RHEA:23584"/>
        <dbReference type="ChEBI" id="CHEBI:15378"/>
        <dbReference type="ChEBI" id="CHEBI:17839"/>
        <dbReference type="ChEBI" id="CHEBI:29985"/>
        <dbReference type="ChEBI" id="CHEBI:30616"/>
        <dbReference type="ChEBI" id="CHEBI:43474"/>
        <dbReference type="ChEBI" id="CHEBI:57451"/>
        <dbReference type="ChEBI" id="CHEBI:456216"/>
        <dbReference type="EC" id="6.3.2.12"/>
    </reaction>
</comment>
<dbReference type="NCBIfam" id="TIGR01499">
    <property type="entry name" value="folC"/>
    <property type="match status" value="1"/>
</dbReference>
<dbReference type="GO" id="GO:0046872">
    <property type="term" value="F:metal ion binding"/>
    <property type="evidence" value="ECO:0007669"/>
    <property type="project" value="UniProtKB-KW"/>
</dbReference>
<evidence type="ECO:0000256" key="19">
    <source>
        <dbReference type="ARBA" id="ARBA00047493"/>
    </source>
</evidence>
<dbReference type="SUPFAM" id="SSF53244">
    <property type="entry name" value="MurD-like peptide ligases, peptide-binding domain"/>
    <property type="match status" value="1"/>
</dbReference>
<comment type="catalytic activity">
    <reaction evidence="20">
        <text>10-formyltetrahydrofolyl-(gamma-L-Glu)(n) + L-glutamate + ATP = 10-formyltetrahydrofolyl-(gamma-L-Glu)(n+1) + ADP + phosphate + H(+)</text>
        <dbReference type="Rhea" id="RHEA:51904"/>
        <dbReference type="Rhea" id="RHEA-COMP:13088"/>
        <dbReference type="Rhea" id="RHEA-COMP:14300"/>
        <dbReference type="ChEBI" id="CHEBI:15378"/>
        <dbReference type="ChEBI" id="CHEBI:29985"/>
        <dbReference type="ChEBI" id="CHEBI:30616"/>
        <dbReference type="ChEBI" id="CHEBI:43474"/>
        <dbReference type="ChEBI" id="CHEBI:134413"/>
        <dbReference type="ChEBI" id="CHEBI:456216"/>
        <dbReference type="EC" id="6.3.2.17"/>
    </reaction>
</comment>
<dbReference type="Gene3D" id="3.90.190.20">
    <property type="entry name" value="Mur ligase, C-terminal domain"/>
    <property type="match status" value="1"/>
</dbReference>
<dbReference type="Pfam" id="PF08245">
    <property type="entry name" value="Mur_ligase_M"/>
    <property type="match status" value="1"/>
</dbReference>
<comment type="catalytic activity">
    <reaction evidence="19">
        <text>(6S)-5,6,7,8-tetrahydrofolyl-(gamma-L-Glu)(n) + L-glutamate + ATP = (6S)-5,6,7,8-tetrahydrofolyl-(gamma-L-Glu)(n+1) + ADP + phosphate + H(+)</text>
        <dbReference type="Rhea" id="RHEA:10580"/>
        <dbReference type="Rhea" id="RHEA-COMP:14738"/>
        <dbReference type="Rhea" id="RHEA-COMP:14740"/>
        <dbReference type="ChEBI" id="CHEBI:15378"/>
        <dbReference type="ChEBI" id="CHEBI:29985"/>
        <dbReference type="ChEBI" id="CHEBI:30616"/>
        <dbReference type="ChEBI" id="CHEBI:43474"/>
        <dbReference type="ChEBI" id="CHEBI:141005"/>
        <dbReference type="ChEBI" id="CHEBI:456216"/>
        <dbReference type="EC" id="6.3.2.17"/>
    </reaction>
</comment>
<evidence type="ECO:0000256" key="14">
    <source>
        <dbReference type="ARBA" id="ARBA00022842"/>
    </source>
</evidence>
<evidence type="ECO:0000256" key="5">
    <source>
        <dbReference type="ARBA" id="ARBA00008276"/>
    </source>
</evidence>
<evidence type="ECO:0000256" key="9">
    <source>
        <dbReference type="ARBA" id="ARBA00019357"/>
    </source>
</evidence>
<dbReference type="SUPFAM" id="SSF53623">
    <property type="entry name" value="MurD-like peptide ligases, catalytic domain"/>
    <property type="match status" value="1"/>
</dbReference>
<feature type="domain" description="Mur ligase C-terminal" evidence="24">
    <location>
        <begin position="287"/>
        <end position="408"/>
    </location>
</feature>
<dbReference type="RefSeq" id="WP_027219518.1">
    <property type="nucleotide sequence ID" value="NZ_CAXYJF010000004.1"/>
</dbReference>
<dbReference type="AlphaFoldDB" id="A0A131MEJ3"/>
<evidence type="ECO:0000256" key="4">
    <source>
        <dbReference type="ARBA" id="ARBA00005150"/>
    </source>
</evidence>
<accession>A0A131MEJ3</accession>
<dbReference type="GO" id="GO:0004326">
    <property type="term" value="F:tetrahydrofolylpolyglutamate synthase activity"/>
    <property type="evidence" value="ECO:0007669"/>
    <property type="project" value="UniProtKB-EC"/>
</dbReference>
<dbReference type="Pfam" id="PF02875">
    <property type="entry name" value="Mur_ligase_C"/>
    <property type="match status" value="1"/>
</dbReference>
<keyword evidence="14" id="KW-0460">Magnesium</keyword>
<dbReference type="GO" id="GO:0046656">
    <property type="term" value="P:folic acid biosynthetic process"/>
    <property type="evidence" value="ECO:0007669"/>
    <property type="project" value="UniProtKB-KW"/>
</dbReference>
<dbReference type="PIRSF" id="PIRSF001563">
    <property type="entry name" value="Folylpolyglu_synth"/>
    <property type="match status" value="1"/>
</dbReference>
<name>A0A131MEJ3_LEGPN</name>
<comment type="catalytic activity">
    <reaction evidence="21">
        <text>(6R)-5,10-methylenetetrahydrofolyl-(gamma-L-Glu)(n) + L-glutamate + ATP = (6R)-5,10-methylenetetrahydrofolyl-(gamma-L-Glu)(n+1) + ADP + phosphate + H(+)</text>
        <dbReference type="Rhea" id="RHEA:51912"/>
        <dbReference type="Rhea" id="RHEA-COMP:13257"/>
        <dbReference type="Rhea" id="RHEA-COMP:13258"/>
        <dbReference type="ChEBI" id="CHEBI:15378"/>
        <dbReference type="ChEBI" id="CHEBI:29985"/>
        <dbReference type="ChEBI" id="CHEBI:30616"/>
        <dbReference type="ChEBI" id="CHEBI:43474"/>
        <dbReference type="ChEBI" id="CHEBI:136572"/>
        <dbReference type="ChEBI" id="CHEBI:456216"/>
        <dbReference type="EC" id="6.3.2.17"/>
    </reaction>
</comment>
<evidence type="ECO:0000256" key="21">
    <source>
        <dbReference type="ARBA" id="ARBA00049035"/>
    </source>
</evidence>
<evidence type="ECO:0000256" key="12">
    <source>
        <dbReference type="ARBA" id="ARBA00022741"/>
    </source>
</evidence>
<dbReference type="EC" id="6.3.2.12" evidence="7"/>
<dbReference type="Gene3D" id="3.40.1190.10">
    <property type="entry name" value="Mur-like, catalytic domain"/>
    <property type="match status" value="1"/>
</dbReference>
<evidence type="ECO:0000313" key="26">
    <source>
        <dbReference type="EMBL" id="STX79471.1"/>
    </source>
</evidence>
<protein>
    <recommendedName>
        <fullName evidence="9">Dihydrofolate synthase/folylpolyglutamate synthase</fullName>
        <ecNumber evidence="7">6.3.2.12</ecNumber>
        <ecNumber evidence="8">6.3.2.17</ecNumber>
    </recommendedName>
    <alternativeName>
        <fullName evidence="18">Folylpoly-gamma-glutamate synthetase-dihydrofolate synthetase</fullName>
    </alternativeName>
    <alternativeName>
        <fullName evidence="16">Folylpolyglutamate synthetase</fullName>
    </alternativeName>
    <alternativeName>
        <fullName evidence="17">Tetrahydrofolylpolyglutamate synthase</fullName>
    </alternativeName>
</protein>
<evidence type="ECO:0000256" key="10">
    <source>
        <dbReference type="ARBA" id="ARBA00022598"/>
    </source>
</evidence>
<dbReference type="InterPro" id="IPR013221">
    <property type="entry name" value="Mur_ligase_cen"/>
</dbReference>
<evidence type="ECO:0000256" key="15">
    <source>
        <dbReference type="ARBA" id="ARBA00022909"/>
    </source>
</evidence>
<comment type="similarity">
    <text evidence="5 23">Belongs to the folylpolyglutamate synthase family.</text>
</comment>
<dbReference type="PROSITE" id="PS01012">
    <property type="entry name" value="FOLYLPOLYGLU_SYNT_2"/>
    <property type="match status" value="1"/>
</dbReference>
<dbReference type="EC" id="6.3.2.17" evidence="8"/>
<dbReference type="InterPro" id="IPR004101">
    <property type="entry name" value="Mur_ligase_C"/>
</dbReference>
<dbReference type="InterPro" id="IPR018109">
    <property type="entry name" value="Folylpolyglutamate_synth_CS"/>
</dbReference>
<evidence type="ECO:0000256" key="2">
    <source>
        <dbReference type="ARBA" id="ARBA00002714"/>
    </source>
</evidence>
<evidence type="ECO:0000313" key="27">
    <source>
        <dbReference type="Proteomes" id="UP000254631"/>
    </source>
</evidence>
<dbReference type="GO" id="GO:0008841">
    <property type="term" value="F:dihydrofolate synthase activity"/>
    <property type="evidence" value="ECO:0007669"/>
    <property type="project" value="UniProtKB-EC"/>
</dbReference>
<keyword evidence="15" id="KW-0289">Folate biosynthesis</keyword>
<evidence type="ECO:0000256" key="1">
    <source>
        <dbReference type="ARBA" id="ARBA00001946"/>
    </source>
</evidence>
<keyword evidence="10 23" id="KW-0436">Ligase</keyword>
<evidence type="ECO:0000256" key="18">
    <source>
        <dbReference type="ARBA" id="ARBA00032510"/>
    </source>
</evidence>
<gene>
    <name evidence="26" type="primary">folC</name>
    <name evidence="26" type="ORF">NCTC12000_01463</name>
</gene>
<dbReference type="PANTHER" id="PTHR11136">
    <property type="entry name" value="FOLYLPOLYGLUTAMATE SYNTHASE-RELATED"/>
    <property type="match status" value="1"/>
</dbReference>
<dbReference type="GO" id="GO:0005737">
    <property type="term" value="C:cytoplasm"/>
    <property type="evidence" value="ECO:0007669"/>
    <property type="project" value="TreeGrafter"/>
</dbReference>
<evidence type="ECO:0000256" key="13">
    <source>
        <dbReference type="ARBA" id="ARBA00022840"/>
    </source>
</evidence>